<evidence type="ECO:0000313" key="2">
    <source>
        <dbReference type="Proteomes" id="UP001055879"/>
    </source>
</evidence>
<dbReference type="EMBL" id="CM042049">
    <property type="protein sequence ID" value="KAI3747159.1"/>
    <property type="molecule type" value="Genomic_DNA"/>
</dbReference>
<sequence>MGSDGGGGSWKLVVEVGLLLDLGGRRSFFDEALLMMVVGGEFMGQEDKVVDDNDIDIDDCAQVIHSDEFSTEDEDDREGAGGSKVKRSREGPFPGQVLTAVGIDPNNGTYPLAYGIVKAESYASWSWFFQNLGEDLDLYVNSNFTFISDRQKGILPAIEKLFPCAEHRFCLRHIHENMKQQWKGKAYKDLIWKCATTTTVPQFQTAMDELKNFNQDCYAWLNQIPPQHWSRSHFTGRCHSDVLLNNMCEVFNKQIVEARDKPIISALEYIRHYLMKRIVHVLKIGRPKKKRKKGVDEKSTEGKSKLRRGGKSVTCAK</sequence>
<organism evidence="1 2">
    <name type="scientific">Arctium lappa</name>
    <name type="common">Greater burdock</name>
    <name type="synonym">Lappa major</name>
    <dbReference type="NCBI Taxonomy" id="4217"/>
    <lineage>
        <taxon>Eukaryota</taxon>
        <taxon>Viridiplantae</taxon>
        <taxon>Streptophyta</taxon>
        <taxon>Embryophyta</taxon>
        <taxon>Tracheophyta</taxon>
        <taxon>Spermatophyta</taxon>
        <taxon>Magnoliopsida</taxon>
        <taxon>eudicotyledons</taxon>
        <taxon>Gunneridae</taxon>
        <taxon>Pentapetalae</taxon>
        <taxon>asterids</taxon>
        <taxon>campanulids</taxon>
        <taxon>Asterales</taxon>
        <taxon>Asteraceae</taxon>
        <taxon>Carduoideae</taxon>
        <taxon>Cardueae</taxon>
        <taxon>Arctiinae</taxon>
        <taxon>Arctium</taxon>
    </lineage>
</organism>
<name>A0ACB9DKG0_ARCLA</name>
<gene>
    <name evidence="1" type="ORF">L6452_09607</name>
</gene>
<proteinExistence type="predicted"/>
<comment type="caution">
    <text evidence="1">The sequence shown here is derived from an EMBL/GenBank/DDBJ whole genome shotgun (WGS) entry which is preliminary data.</text>
</comment>
<protein>
    <submittedName>
        <fullName evidence="1">Uncharacterized protein</fullName>
    </submittedName>
</protein>
<reference evidence="1 2" key="2">
    <citation type="journal article" date="2022" name="Mol. Ecol. Resour.">
        <title>The genomes of chicory, endive, great burdock and yacon provide insights into Asteraceae paleo-polyploidization history and plant inulin production.</title>
        <authorList>
            <person name="Fan W."/>
            <person name="Wang S."/>
            <person name="Wang H."/>
            <person name="Wang A."/>
            <person name="Jiang F."/>
            <person name="Liu H."/>
            <person name="Zhao H."/>
            <person name="Xu D."/>
            <person name="Zhang Y."/>
        </authorList>
    </citation>
    <scope>NUCLEOTIDE SEQUENCE [LARGE SCALE GENOMIC DNA]</scope>
    <source>
        <strain evidence="2">cv. Niubang</strain>
    </source>
</reference>
<evidence type="ECO:0000313" key="1">
    <source>
        <dbReference type="EMBL" id="KAI3747159.1"/>
    </source>
</evidence>
<dbReference type="Proteomes" id="UP001055879">
    <property type="component" value="Linkage Group LG03"/>
</dbReference>
<keyword evidence="2" id="KW-1185">Reference proteome</keyword>
<accession>A0ACB9DKG0</accession>
<reference evidence="2" key="1">
    <citation type="journal article" date="2022" name="Mol. Ecol. Resour.">
        <title>The genomes of chicory, endive, great burdock and yacon provide insights into Asteraceae palaeo-polyploidization history and plant inulin production.</title>
        <authorList>
            <person name="Fan W."/>
            <person name="Wang S."/>
            <person name="Wang H."/>
            <person name="Wang A."/>
            <person name="Jiang F."/>
            <person name="Liu H."/>
            <person name="Zhao H."/>
            <person name="Xu D."/>
            <person name="Zhang Y."/>
        </authorList>
    </citation>
    <scope>NUCLEOTIDE SEQUENCE [LARGE SCALE GENOMIC DNA]</scope>
    <source>
        <strain evidence="2">cv. Niubang</strain>
    </source>
</reference>